<evidence type="ECO:0000256" key="1">
    <source>
        <dbReference type="SAM" id="MobiDB-lite"/>
    </source>
</evidence>
<protein>
    <submittedName>
        <fullName evidence="2">THO complex subunit 1</fullName>
    </submittedName>
</protein>
<sequence length="722" mass="82203">MGNEFISSLEVMKNFLGDHPSKATLLTLKSKCESLKLIQEQTKSVLDLALRERTLSLLGNNSMSEVRALLQLAASAAVDGICSASTPFLLFADLVNTKPIVEAEENFHFLEETIKALKDASLFGSGRNTLLRMCNDLLRRLSKSQNTVFCGRIQLFLTSLFPLNEKSGLNFTSNFNLEKEVAFSRKPDESLFHSLTMSDEALLEADSATPVNADLYRRFWTLQELLKAPTHCYTREGWISFVECTECVIGTFQSIRMTNGCGCEARWQQFTMYLTSEKLLDLQLMDSNFRRYILTQLLIIFQYLTAQVKFKNDSQRLDESQTRWIQTQQEAIAGLLRRDADVSSLSSPNVTQGVVDHILNRETHWNQWKNQGCPSFIKEPEKPAMTPRKRRTNPLQDRSGRKLFRFGNSDLDELWSACPDNLESCRDKQRLFRPPELQTYFQDAILELDPREKVEEQYRSVNREEWTWRALRLLSRRCSQFYTNWNPPGRPIKDYLTNILTEKLHFEGSENRTNGEVNQKQLARGPGGGRGDAVSLTSKSTNPQLKPASQVAGGSQRTPVTVSKKVNEDEAPSLRTRSRSPLVSRGHSPLTDNLTPVIDTSTNVSLFEDFLQRQYEFGIQLIRKLYDLFKLCDVIQHRKPFLQQPTGNLVTAVVFWFGLLQKANSLLSGDDGEEEEDEIEDTDGEAADDDDDLESGDPDDPQTEEKIPSTSQSGRIRQEPRD</sequence>
<proteinExistence type="predicted"/>
<evidence type="ECO:0000313" key="2">
    <source>
        <dbReference type="WBParaSite" id="MCU_011539-RB"/>
    </source>
</evidence>
<organism evidence="2">
    <name type="scientific">Mesocestoides corti</name>
    <name type="common">Flatworm</name>
    <dbReference type="NCBI Taxonomy" id="53468"/>
    <lineage>
        <taxon>Eukaryota</taxon>
        <taxon>Metazoa</taxon>
        <taxon>Spiralia</taxon>
        <taxon>Lophotrochozoa</taxon>
        <taxon>Platyhelminthes</taxon>
        <taxon>Cestoda</taxon>
        <taxon>Eucestoda</taxon>
        <taxon>Cyclophyllidea</taxon>
        <taxon>Mesocestoididae</taxon>
        <taxon>Mesocestoides</taxon>
    </lineage>
</organism>
<reference evidence="2" key="1">
    <citation type="submission" date="2019-11" db="UniProtKB">
        <authorList>
            <consortium name="WormBaseParasite"/>
        </authorList>
    </citation>
    <scope>IDENTIFICATION</scope>
</reference>
<dbReference type="WBParaSite" id="MCU_011539-RB">
    <property type="protein sequence ID" value="MCU_011539-RB"/>
    <property type="gene ID" value="MCU_011539"/>
</dbReference>
<dbReference type="PANTHER" id="PTHR13265">
    <property type="entry name" value="THO COMPLEX SUBUNIT 1"/>
    <property type="match status" value="1"/>
</dbReference>
<dbReference type="PANTHER" id="PTHR13265:SF0">
    <property type="entry name" value="HPR1"/>
    <property type="match status" value="1"/>
</dbReference>
<feature type="region of interest" description="Disordered" evidence="1">
    <location>
        <begin position="667"/>
        <end position="722"/>
    </location>
</feature>
<feature type="compositionally biased region" description="Acidic residues" evidence="1">
    <location>
        <begin position="670"/>
        <end position="702"/>
    </location>
</feature>
<dbReference type="AlphaFoldDB" id="A0A5K3FU53"/>
<dbReference type="GO" id="GO:0006406">
    <property type="term" value="P:mRNA export from nucleus"/>
    <property type="evidence" value="ECO:0007669"/>
    <property type="project" value="TreeGrafter"/>
</dbReference>
<feature type="compositionally biased region" description="Polar residues" evidence="1">
    <location>
        <begin position="511"/>
        <end position="521"/>
    </location>
</feature>
<dbReference type="InterPro" id="IPR021861">
    <property type="entry name" value="THO_THOC1"/>
</dbReference>
<dbReference type="GO" id="GO:0000445">
    <property type="term" value="C:THO complex part of transcription export complex"/>
    <property type="evidence" value="ECO:0007669"/>
    <property type="project" value="TreeGrafter"/>
</dbReference>
<name>A0A5K3FU53_MESCO</name>
<accession>A0A5K3FU53</accession>
<feature type="compositionally biased region" description="Polar residues" evidence="1">
    <location>
        <begin position="552"/>
        <end position="561"/>
    </location>
</feature>
<feature type="region of interest" description="Disordered" evidence="1">
    <location>
        <begin position="510"/>
        <end position="594"/>
    </location>
</feature>
<feature type="compositionally biased region" description="Polar residues" evidence="1">
    <location>
        <begin position="535"/>
        <end position="544"/>
    </location>
</feature>
<feature type="region of interest" description="Disordered" evidence="1">
    <location>
        <begin position="376"/>
        <end position="395"/>
    </location>
</feature>
<dbReference type="Pfam" id="PF11957">
    <property type="entry name" value="efThoc1"/>
    <property type="match status" value="2"/>
</dbReference>